<dbReference type="SMART" id="SM00382">
    <property type="entry name" value="AAA"/>
    <property type="match status" value="1"/>
</dbReference>
<dbReference type="Gene3D" id="3.40.50.300">
    <property type="entry name" value="P-loop containing nucleotide triphosphate hydrolases"/>
    <property type="match status" value="1"/>
</dbReference>
<comment type="similarity">
    <text evidence="1">Belongs to the ABC transporter superfamily.</text>
</comment>
<reference evidence="7 8" key="1">
    <citation type="submission" date="2017-04" db="EMBL/GenBank/DDBJ databases">
        <authorList>
            <person name="Varghese N."/>
            <person name="Submissions S."/>
        </authorList>
    </citation>
    <scope>NUCLEOTIDE SEQUENCE [LARGE SCALE GENOMIC DNA]</scope>
    <source>
        <strain evidence="7 8">J12</strain>
    </source>
</reference>
<dbReference type="PROSITE" id="PS00211">
    <property type="entry name" value="ABC_TRANSPORTER_1"/>
    <property type="match status" value="1"/>
</dbReference>
<dbReference type="InterPro" id="IPR017871">
    <property type="entry name" value="ABC_transporter-like_CS"/>
</dbReference>
<keyword evidence="4" id="KW-0067">ATP-binding</keyword>
<keyword evidence="3" id="KW-0547">Nucleotide-binding</keyword>
<evidence type="ECO:0000313" key="7">
    <source>
        <dbReference type="EMBL" id="SMF53508.1"/>
    </source>
</evidence>
<comment type="caution">
    <text evidence="7">The sequence shown here is derived from an EMBL/GenBank/DDBJ whole genome shotgun (WGS) entry which is preliminary data.</text>
</comment>
<name>A0ABY1M185_9BACL</name>
<feature type="domain" description="ABC transporter" evidence="6">
    <location>
        <begin position="9"/>
        <end position="233"/>
    </location>
</feature>
<accession>A0ABY1M185</accession>
<sequence length="545" mass="61903">MASDHVTSLKEFVVKKLTGKLEYNEFVALRDVSFSIDKGEVVGIIGSNGAGKSTLLKIISGIIHPTSGKVEVEGSIAPMLELGAGFDMDLTAKENIFLNGAVLGYSKQYLIDRYDEIVRFAELEEFMDTPIRNFSSGMIMRLAFSIATLVNPDILIVDEILSVGDTYFQKKSLKRMRELMSGGTTVILVSHSIEQIKSMCSKVIWLDHGVVQMVGSTHEVCGAYMKFTMQEALLKEQIQLDANDKNEVNHAWRNKLYSPTFIDRIGDDYFIVDCWHHRVIHNKNLLDPISEWNTISEHLGDPHTISSDGTVYLIEDTQADEVRVFRRDGDSFTQTQIIERLGLRPQKIIYDKQNKKFYGISSMSQQIFVLKNNDGEVVTEKVIRLGYLLDNSYIRSIRIIEGELYFVSGPGKIMVANYANSSFDLLREYKVPFELRGMNDIIKIGNYFYISVYQNGNGDIAPRLVRVRDLTDLENSNYEDIYDSLGLKGVPYYFSVIGNRVFLTEIDSYSRIISFQVVDDLFENIQSHYDSGTPEESSIQQRHGK</sequence>
<dbReference type="EMBL" id="FXAE01000045">
    <property type="protein sequence ID" value="SMF53508.1"/>
    <property type="molecule type" value="Genomic_DNA"/>
</dbReference>
<dbReference type="Pfam" id="PF00005">
    <property type="entry name" value="ABC_tran"/>
    <property type="match status" value="1"/>
</dbReference>
<evidence type="ECO:0000256" key="4">
    <source>
        <dbReference type="ARBA" id="ARBA00022840"/>
    </source>
</evidence>
<evidence type="ECO:0000256" key="5">
    <source>
        <dbReference type="ARBA" id="ARBA00022967"/>
    </source>
</evidence>
<dbReference type="CDD" id="cd03220">
    <property type="entry name" value="ABC_KpsT_Wzt"/>
    <property type="match status" value="1"/>
</dbReference>
<dbReference type="PANTHER" id="PTHR46743:SF2">
    <property type="entry name" value="TEICHOIC ACIDS EXPORT ATP-BINDING PROTEIN TAGH"/>
    <property type="match status" value="1"/>
</dbReference>
<dbReference type="InterPro" id="IPR003439">
    <property type="entry name" value="ABC_transporter-like_ATP-bd"/>
</dbReference>
<keyword evidence="5" id="KW-1278">Translocase</keyword>
<gene>
    <name evidence="7" type="ORF">SAMN02744124_03517</name>
</gene>
<dbReference type="RefSeq" id="WP_254899799.1">
    <property type="nucleotide sequence ID" value="NZ_FXAE01000045.1"/>
</dbReference>
<evidence type="ECO:0000256" key="2">
    <source>
        <dbReference type="ARBA" id="ARBA00022448"/>
    </source>
</evidence>
<keyword evidence="8" id="KW-1185">Reference proteome</keyword>
<organism evidence="7 8">
    <name type="scientific">Paenibacillus barengoltzii J12</name>
    <dbReference type="NCBI Taxonomy" id="935846"/>
    <lineage>
        <taxon>Bacteria</taxon>
        <taxon>Bacillati</taxon>
        <taxon>Bacillota</taxon>
        <taxon>Bacilli</taxon>
        <taxon>Bacillales</taxon>
        <taxon>Paenibacillaceae</taxon>
        <taxon>Paenibacillus</taxon>
    </lineage>
</organism>
<keyword evidence="2" id="KW-0813">Transport</keyword>
<evidence type="ECO:0000256" key="3">
    <source>
        <dbReference type="ARBA" id="ARBA00022741"/>
    </source>
</evidence>
<dbReference type="PROSITE" id="PS50893">
    <property type="entry name" value="ABC_TRANSPORTER_2"/>
    <property type="match status" value="1"/>
</dbReference>
<dbReference type="InterPro" id="IPR050683">
    <property type="entry name" value="Bact_Polysacc_Export_ATP-bd"/>
</dbReference>
<dbReference type="InterPro" id="IPR003593">
    <property type="entry name" value="AAA+_ATPase"/>
</dbReference>
<evidence type="ECO:0000259" key="6">
    <source>
        <dbReference type="PROSITE" id="PS50893"/>
    </source>
</evidence>
<dbReference type="PANTHER" id="PTHR46743">
    <property type="entry name" value="TEICHOIC ACIDS EXPORT ATP-BINDING PROTEIN TAGH"/>
    <property type="match status" value="1"/>
</dbReference>
<dbReference type="InterPro" id="IPR027417">
    <property type="entry name" value="P-loop_NTPase"/>
</dbReference>
<dbReference type="Proteomes" id="UP000192939">
    <property type="component" value="Unassembled WGS sequence"/>
</dbReference>
<dbReference type="SUPFAM" id="SSF52540">
    <property type="entry name" value="P-loop containing nucleoside triphosphate hydrolases"/>
    <property type="match status" value="1"/>
</dbReference>
<evidence type="ECO:0000313" key="8">
    <source>
        <dbReference type="Proteomes" id="UP000192939"/>
    </source>
</evidence>
<dbReference type="SUPFAM" id="SSF63825">
    <property type="entry name" value="YWTD domain"/>
    <property type="match status" value="1"/>
</dbReference>
<evidence type="ECO:0000256" key="1">
    <source>
        <dbReference type="ARBA" id="ARBA00005417"/>
    </source>
</evidence>
<dbReference type="InterPro" id="IPR015860">
    <property type="entry name" value="ABC_transpr_TagH-like"/>
</dbReference>
<proteinExistence type="inferred from homology"/>
<protein>
    <submittedName>
        <fullName evidence="7">ABC-type polysaccharide/polyol phosphate transport system, ATPase component</fullName>
    </submittedName>
</protein>